<evidence type="ECO:0008006" key="6">
    <source>
        <dbReference type="Google" id="ProtNLM"/>
    </source>
</evidence>
<feature type="non-terminal residue" evidence="4">
    <location>
        <position position="1"/>
    </location>
</feature>
<dbReference type="Proteomes" id="UP001206925">
    <property type="component" value="Unassembled WGS sequence"/>
</dbReference>
<keyword evidence="3" id="KW-0012">Acyltransferase</keyword>
<reference evidence="4" key="1">
    <citation type="submission" date="2022-06" db="EMBL/GenBank/DDBJ databases">
        <title>Uncovering the hologenomic basis of an extraordinary plant invasion.</title>
        <authorList>
            <person name="Bieker V.C."/>
            <person name="Martin M.D."/>
            <person name="Gilbert T."/>
            <person name="Hodgins K."/>
            <person name="Battlay P."/>
            <person name="Petersen B."/>
            <person name="Wilson J."/>
        </authorList>
    </citation>
    <scope>NUCLEOTIDE SEQUENCE</scope>
    <source>
        <strain evidence="4">AA19_3_7</strain>
        <tissue evidence="4">Leaf</tissue>
    </source>
</reference>
<evidence type="ECO:0000313" key="4">
    <source>
        <dbReference type="EMBL" id="KAI7737850.1"/>
    </source>
</evidence>
<dbReference type="PANTHER" id="PTHR31623:SF55">
    <property type="entry name" value="VINORINE SYNTHASE"/>
    <property type="match status" value="1"/>
</dbReference>
<comment type="similarity">
    <text evidence="1">Belongs to the plant acyltransferase family.</text>
</comment>
<dbReference type="PANTHER" id="PTHR31623">
    <property type="entry name" value="F21J9.9"/>
    <property type="match status" value="1"/>
</dbReference>
<proteinExistence type="inferred from homology"/>
<dbReference type="AlphaFoldDB" id="A0AAD5CAG3"/>
<evidence type="ECO:0000256" key="2">
    <source>
        <dbReference type="ARBA" id="ARBA00022679"/>
    </source>
</evidence>
<name>A0AAD5CAG3_AMBAR</name>
<dbReference type="InterPro" id="IPR023213">
    <property type="entry name" value="CAT-like_dom_sf"/>
</dbReference>
<comment type="caution">
    <text evidence="4">The sequence shown here is derived from an EMBL/GenBank/DDBJ whole genome shotgun (WGS) entry which is preliminary data.</text>
</comment>
<evidence type="ECO:0000256" key="3">
    <source>
        <dbReference type="ARBA" id="ARBA00023315"/>
    </source>
</evidence>
<sequence length="496" mass="55609">QKATRSFLNSQRYHLHRGRSCPRYYSTSTILNVIESTNRLPNDNKHKVDVKNVDLEIISRETIKPSSPTPHHLRAFKLSILDQYMYDVYIPLILFLPNTDNASVKDVVTKRSKHLKETLSQILTRFYPLAGKVKDNLQIECNDDGIYYVEARVNQKLQDFLRHPDDEKVRELLPESPCTAQSSIGNYVVGIQVNIFLCGGIGISTSLSHKIVDGQTFYMFINAWALAARRSLETISPSFVASEIFPNNPCLERSVPSKLIATEMRTTKRFVFDSTTLALLKTQPIASPNSKHGPTRMEATTAVIWKVVAKAASTVRPFGPESPHALFSAVNFRKRASPPLPDNSFGNLFDGAAAICYPKRQPDLPTLIGELRESIAKINSDRVESKKGKKGHETINEVLRRTNQLMNVIGEGDFIIASSLLNSGIYNVDFGWGKPIWFYAMNPGLDRFLTLNEMPKGGGVEAIVTLSPEEMEIFEHDPELLSYASVNPSPICFLNH</sequence>
<evidence type="ECO:0000313" key="5">
    <source>
        <dbReference type="Proteomes" id="UP001206925"/>
    </source>
</evidence>
<dbReference type="GO" id="GO:0016746">
    <property type="term" value="F:acyltransferase activity"/>
    <property type="evidence" value="ECO:0007669"/>
    <property type="project" value="UniProtKB-KW"/>
</dbReference>
<keyword evidence="2" id="KW-0808">Transferase</keyword>
<dbReference type="EMBL" id="JAMZMK010008937">
    <property type="protein sequence ID" value="KAI7737850.1"/>
    <property type="molecule type" value="Genomic_DNA"/>
</dbReference>
<organism evidence="4 5">
    <name type="scientific">Ambrosia artemisiifolia</name>
    <name type="common">Common ragweed</name>
    <dbReference type="NCBI Taxonomy" id="4212"/>
    <lineage>
        <taxon>Eukaryota</taxon>
        <taxon>Viridiplantae</taxon>
        <taxon>Streptophyta</taxon>
        <taxon>Embryophyta</taxon>
        <taxon>Tracheophyta</taxon>
        <taxon>Spermatophyta</taxon>
        <taxon>Magnoliopsida</taxon>
        <taxon>eudicotyledons</taxon>
        <taxon>Gunneridae</taxon>
        <taxon>Pentapetalae</taxon>
        <taxon>asterids</taxon>
        <taxon>campanulids</taxon>
        <taxon>Asterales</taxon>
        <taxon>Asteraceae</taxon>
        <taxon>Asteroideae</taxon>
        <taxon>Heliantheae alliance</taxon>
        <taxon>Heliantheae</taxon>
        <taxon>Ambrosia</taxon>
    </lineage>
</organism>
<evidence type="ECO:0000256" key="1">
    <source>
        <dbReference type="ARBA" id="ARBA00009861"/>
    </source>
</evidence>
<protein>
    <recommendedName>
        <fullName evidence="6">Transferase, Chloramphenicol acetyltransferase-like domain protein</fullName>
    </recommendedName>
</protein>
<keyword evidence="5" id="KW-1185">Reference proteome</keyword>
<dbReference type="Gene3D" id="3.30.559.10">
    <property type="entry name" value="Chloramphenicol acetyltransferase-like domain"/>
    <property type="match status" value="2"/>
</dbReference>
<dbReference type="Pfam" id="PF02458">
    <property type="entry name" value="Transferase"/>
    <property type="match status" value="1"/>
</dbReference>
<accession>A0AAD5CAG3</accession>
<gene>
    <name evidence="4" type="ORF">M8C21_006859</name>
</gene>